<proteinExistence type="predicted"/>
<dbReference type="KEGG" id="mgb:VO56_02780"/>
<gene>
    <name evidence="1" type="ORF">VO56_02780</name>
</gene>
<dbReference type="EMBL" id="CP011021">
    <property type="protein sequence ID" value="AKA50147.1"/>
    <property type="molecule type" value="Genomic_DNA"/>
</dbReference>
<dbReference type="InterPro" id="IPR027593">
    <property type="entry name" value="Aro_clust"/>
</dbReference>
<dbReference type="AlphaFoldDB" id="A0A0D5ZK93"/>
<reference evidence="1 2" key="1">
    <citation type="journal article" date="2015" name="Genome Announc.">
        <title>Complete Genome Sequence of Mycoplasma meleagridis, a Possible Emerging Pathogen in Chickens.</title>
        <authorList>
            <person name="Abolnik C."/>
        </authorList>
    </citation>
    <scope>NUCLEOTIDE SEQUENCE [LARGE SCALE GENOMIC DNA]</scope>
    <source>
        <strain evidence="1 2">B2096 8B</strain>
    </source>
</reference>
<protein>
    <submittedName>
        <fullName evidence="1">Uncharacterized protein</fullName>
    </submittedName>
</protein>
<evidence type="ECO:0000313" key="1">
    <source>
        <dbReference type="EMBL" id="AKA50147.1"/>
    </source>
</evidence>
<dbReference type="Proteomes" id="UP000032722">
    <property type="component" value="Chromosome"/>
</dbReference>
<sequence length="292" mass="34534">MKIKKLIPFFLIAPVSLFSTSPINVQNSNNNSTKNELTTEDKWNIFIEQKYVQSILNRIYKSDNEKKNAYIQSQKDLGQEYSKEIKKWLYFGNNVATTFDYDGKSFWNSNTMPYSLKQARNKLDELYKKNWLWFLFNLENLEFAYYPQFDQFQGSSANIGLETQENALKLSSFYTPKSNQILDYAVQIQDYDESKNINYFLLTNEGFIIDIEINDYNDPEYDDDITISAYLSIYSAVINKKNIKDIFNINKYVLDSKDFYEVESDKSREILFKEHYGGSILRFTLYDIKIDN</sequence>
<dbReference type="NCBIfam" id="TIGR04313">
    <property type="entry name" value="aro_clust_Mycop"/>
    <property type="match status" value="1"/>
</dbReference>
<dbReference type="HOGENOM" id="CLU_077130_0_0_14"/>
<evidence type="ECO:0000313" key="2">
    <source>
        <dbReference type="Proteomes" id="UP000032722"/>
    </source>
</evidence>
<accession>A0A0D5ZK93</accession>
<organism evidence="2">
    <name type="scientific">Mycoplasmopsis gallinacea</name>
    <dbReference type="NCBI Taxonomy" id="29556"/>
    <lineage>
        <taxon>Bacteria</taxon>
        <taxon>Bacillati</taxon>
        <taxon>Mycoplasmatota</taxon>
        <taxon>Mycoplasmoidales</taxon>
        <taxon>Metamycoplasmataceae</taxon>
        <taxon>Mycoplasmopsis</taxon>
    </lineage>
</organism>
<dbReference type="PATRIC" id="fig|29556.3.peg.551"/>
<name>A0A0D5ZK93_9BACT</name>